<feature type="domain" description="EF-hand" evidence="7">
    <location>
        <begin position="59"/>
        <end position="94"/>
    </location>
</feature>
<evidence type="ECO:0000256" key="6">
    <source>
        <dbReference type="ARBA" id="ARBA00023288"/>
    </source>
</evidence>
<name>F4PVR5_CACFS</name>
<keyword evidence="2" id="KW-0519">Myristate</keyword>
<keyword evidence="5" id="KW-0106">Calcium</keyword>
<dbReference type="PRINTS" id="PR00450">
    <property type="entry name" value="RECOVERIN"/>
</dbReference>
<reference evidence="9" key="1">
    <citation type="journal article" date="2011" name="Genome Res.">
        <title>Phylogeny-wide analysis of social amoeba genomes highlights ancient origins for complex intercellular communication.</title>
        <authorList>
            <person name="Heidel A.J."/>
            <person name="Lawal H.M."/>
            <person name="Felder M."/>
            <person name="Schilde C."/>
            <person name="Helps N.R."/>
            <person name="Tunggal B."/>
            <person name="Rivero F."/>
            <person name="John U."/>
            <person name="Schleicher M."/>
            <person name="Eichinger L."/>
            <person name="Platzer M."/>
            <person name="Noegel A.A."/>
            <person name="Schaap P."/>
            <person name="Gloeckner G."/>
        </authorList>
    </citation>
    <scope>NUCLEOTIDE SEQUENCE [LARGE SCALE GENOMIC DNA]</scope>
    <source>
        <strain evidence="9">SH3</strain>
    </source>
</reference>
<dbReference type="KEGG" id="dfa:DFA_07196"/>
<dbReference type="AlphaFoldDB" id="F4PVR5"/>
<keyword evidence="4" id="KW-0677">Repeat</keyword>
<protein>
    <submittedName>
        <fullName evidence="8">Calcium-binding protein</fullName>
    </submittedName>
</protein>
<dbReference type="PANTHER" id="PTHR23055:SF178">
    <property type="entry name" value="NEUROCALCIN HOMOLOG"/>
    <property type="match status" value="1"/>
</dbReference>
<dbReference type="InterPro" id="IPR018247">
    <property type="entry name" value="EF_Hand_1_Ca_BS"/>
</dbReference>
<dbReference type="PANTHER" id="PTHR23055">
    <property type="entry name" value="CALCIUM BINDING PROTEINS"/>
    <property type="match status" value="1"/>
</dbReference>
<dbReference type="RefSeq" id="XP_004367062.1">
    <property type="nucleotide sequence ID" value="XM_004367005.1"/>
</dbReference>
<comment type="similarity">
    <text evidence="1">Belongs to the recoverin family.</text>
</comment>
<dbReference type="Pfam" id="PF13499">
    <property type="entry name" value="EF-hand_7"/>
    <property type="match status" value="1"/>
</dbReference>
<dbReference type="SUPFAM" id="SSF47473">
    <property type="entry name" value="EF-hand"/>
    <property type="match status" value="1"/>
</dbReference>
<dbReference type="InterPro" id="IPR002048">
    <property type="entry name" value="EF_hand_dom"/>
</dbReference>
<evidence type="ECO:0000256" key="3">
    <source>
        <dbReference type="ARBA" id="ARBA00022723"/>
    </source>
</evidence>
<dbReference type="GO" id="GO:0005509">
    <property type="term" value="F:calcium ion binding"/>
    <property type="evidence" value="ECO:0007669"/>
    <property type="project" value="InterPro"/>
</dbReference>
<evidence type="ECO:0000313" key="9">
    <source>
        <dbReference type="Proteomes" id="UP000007797"/>
    </source>
</evidence>
<keyword evidence="3" id="KW-0479">Metal-binding</keyword>
<dbReference type="OrthoDB" id="191686at2759"/>
<evidence type="ECO:0000259" key="7">
    <source>
        <dbReference type="PROSITE" id="PS50222"/>
    </source>
</evidence>
<proteinExistence type="inferred from homology"/>
<dbReference type="OMA" id="IENIGSC"/>
<sequence length="182" mass="20809">MGNSTLSKEDLQSIRQSTKYNKGEIKKIFKDFKTHDSDGNGTFDKKEFITYFKDKFPTYTQSDLVKLFHTMDKDNSGTISFKELSATLSIISTGSIYDKLDLLFDIFDVNKDNRLERSEIKDMYDLMAFSGSRFGLSFSEANEMGIKITNEMDVNGDGIIERSDWIRIGAENRAILILLGFQ</sequence>
<dbReference type="Gene3D" id="1.10.238.10">
    <property type="entry name" value="EF-hand"/>
    <property type="match status" value="1"/>
</dbReference>
<dbReference type="InterPro" id="IPR028846">
    <property type="entry name" value="Recoverin"/>
</dbReference>
<evidence type="ECO:0000313" key="8">
    <source>
        <dbReference type="EMBL" id="EGG20079.1"/>
    </source>
</evidence>
<evidence type="ECO:0000256" key="2">
    <source>
        <dbReference type="ARBA" id="ARBA00022707"/>
    </source>
</evidence>
<dbReference type="STRING" id="1054147.F4PVR5"/>
<feature type="domain" description="EF-hand" evidence="7">
    <location>
        <begin position="95"/>
        <end position="130"/>
    </location>
</feature>
<dbReference type="GeneID" id="14872303"/>
<keyword evidence="6" id="KW-0449">Lipoprotein</keyword>
<dbReference type="CDD" id="cd00051">
    <property type="entry name" value="EFh"/>
    <property type="match status" value="2"/>
</dbReference>
<gene>
    <name evidence="8" type="ORF">DFA_07196</name>
</gene>
<dbReference type="EMBL" id="GL883013">
    <property type="protein sequence ID" value="EGG20079.1"/>
    <property type="molecule type" value="Genomic_DNA"/>
</dbReference>
<evidence type="ECO:0000256" key="5">
    <source>
        <dbReference type="ARBA" id="ARBA00022837"/>
    </source>
</evidence>
<dbReference type="InterPro" id="IPR011992">
    <property type="entry name" value="EF-hand-dom_pair"/>
</dbReference>
<accession>F4PVR5</accession>
<evidence type="ECO:0000256" key="4">
    <source>
        <dbReference type="ARBA" id="ARBA00022737"/>
    </source>
</evidence>
<dbReference type="Pfam" id="PF13202">
    <property type="entry name" value="EF-hand_5"/>
    <property type="match status" value="1"/>
</dbReference>
<organism evidence="8 9">
    <name type="scientific">Cavenderia fasciculata</name>
    <name type="common">Slime mold</name>
    <name type="synonym">Dictyostelium fasciculatum</name>
    <dbReference type="NCBI Taxonomy" id="261658"/>
    <lineage>
        <taxon>Eukaryota</taxon>
        <taxon>Amoebozoa</taxon>
        <taxon>Evosea</taxon>
        <taxon>Eumycetozoa</taxon>
        <taxon>Dictyostelia</taxon>
        <taxon>Acytosteliales</taxon>
        <taxon>Cavenderiaceae</taxon>
        <taxon>Cavenderia</taxon>
    </lineage>
</organism>
<evidence type="ECO:0000256" key="1">
    <source>
        <dbReference type="ARBA" id="ARBA00006049"/>
    </source>
</evidence>
<dbReference type="PROSITE" id="PS50222">
    <property type="entry name" value="EF_HAND_2"/>
    <property type="match status" value="3"/>
</dbReference>
<dbReference type="PROSITE" id="PS00018">
    <property type="entry name" value="EF_HAND_1"/>
    <property type="match status" value="3"/>
</dbReference>
<dbReference type="SMART" id="SM00054">
    <property type="entry name" value="EFh"/>
    <property type="match status" value="3"/>
</dbReference>
<keyword evidence="9" id="KW-1185">Reference proteome</keyword>
<feature type="domain" description="EF-hand" evidence="7">
    <location>
        <begin position="23"/>
        <end position="58"/>
    </location>
</feature>
<dbReference type="Proteomes" id="UP000007797">
    <property type="component" value="Unassembled WGS sequence"/>
</dbReference>